<accession>A0A978W3L9</accession>
<keyword evidence="3" id="KW-0325">Glycoprotein</keyword>
<keyword evidence="4" id="KW-0245">EGF-like domain</keyword>
<feature type="transmembrane region" description="Helical" evidence="5">
    <location>
        <begin position="183"/>
        <end position="204"/>
    </location>
</feature>
<sequence>MSISSTGNLVLLGKNRSVVWSTTSVKQPQNPLLRLLDSGNLGNDKFYRTGPWNGLRFSGSPELRNNPLYDFHFVDDDNEVSYMYTLKNESLISRLALNQTTSTRERYVWIEADQTWEQYISVPRDYCDKYGLCGANGKCIIGQNPVCECLEGFKPRSQENWNTMDWSQERKTEIGAYDKVKTAGITVAVMGAVVSGMLILGYCISRLRTTASKVVDTVKTRYAFLVLAWTMMQEGRPFELIDECLRNSSQNLSEVLRCIHTSLLCVQHCPVDRPSMSSVVMMLAGEVALVQPKPPAFFMESNGYFEADYSSSKHLSSSTNDITITILEAR</sequence>
<evidence type="ECO:0000256" key="2">
    <source>
        <dbReference type="ARBA" id="ARBA00023157"/>
    </source>
</evidence>
<evidence type="ECO:0000256" key="3">
    <source>
        <dbReference type="ARBA" id="ARBA00023180"/>
    </source>
</evidence>
<evidence type="ECO:0000259" key="6">
    <source>
        <dbReference type="PROSITE" id="PS50026"/>
    </source>
</evidence>
<gene>
    <name evidence="8" type="ORF">FEM48_Zijuj01G0213000</name>
</gene>
<dbReference type="Gene3D" id="1.10.510.10">
    <property type="entry name" value="Transferase(Phosphotransferase) domain 1"/>
    <property type="match status" value="1"/>
</dbReference>
<dbReference type="PROSITE" id="PS50927">
    <property type="entry name" value="BULB_LECTIN"/>
    <property type="match status" value="1"/>
</dbReference>
<evidence type="ECO:0000313" key="8">
    <source>
        <dbReference type="EMBL" id="KAH7546553.1"/>
    </source>
</evidence>
<organism evidence="8 9">
    <name type="scientific">Ziziphus jujuba var. spinosa</name>
    <dbReference type="NCBI Taxonomy" id="714518"/>
    <lineage>
        <taxon>Eukaryota</taxon>
        <taxon>Viridiplantae</taxon>
        <taxon>Streptophyta</taxon>
        <taxon>Embryophyta</taxon>
        <taxon>Tracheophyta</taxon>
        <taxon>Spermatophyta</taxon>
        <taxon>Magnoliopsida</taxon>
        <taxon>eudicotyledons</taxon>
        <taxon>Gunneridae</taxon>
        <taxon>Pentapetalae</taxon>
        <taxon>rosids</taxon>
        <taxon>fabids</taxon>
        <taxon>Rosales</taxon>
        <taxon>Rhamnaceae</taxon>
        <taxon>Paliureae</taxon>
        <taxon>Ziziphus</taxon>
    </lineage>
</organism>
<feature type="domain" description="EGF-like" evidence="6">
    <location>
        <begin position="123"/>
        <end position="159"/>
    </location>
</feature>
<protein>
    <submittedName>
        <fullName evidence="8">Uncharacterized protein</fullName>
    </submittedName>
</protein>
<proteinExistence type="predicted"/>
<comment type="caution">
    <text evidence="8">The sequence shown here is derived from an EMBL/GenBank/DDBJ whole genome shotgun (WGS) entry which is preliminary data.</text>
</comment>
<keyword evidence="2" id="KW-1015">Disulfide bond</keyword>
<dbReference type="EMBL" id="JAEACU010000001">
    <property type="protein sequence ID" value="KAH7546553.1"/>
    <property type="molecule type" value="Genomic_DNA"/>
</dbReference>
<dbReference type="InterPro" id="IPR000858">
    <property type="entry name" value="S_locus_glycoprot_dom"/>
</dbReference>
<evidence type="ECO:0000259" key="7">
    <source>
        <dbReference type="PROSITE" id="PS50927"/>
    </source>
</evidence>
<comment type="caution">
    <text evidence="4">Lacks conserved residue(s) required for the propagation of feature annotation.</text>
</comment>
<dbReference type="InterPro" id="IPR036426">
    <property type="entry name" value="Bulb-type_lectin_dom_sf"/>
</dbReference>
<keyword evidence="5" id="KW-0472">Membrane</keyword>
<feature type="domain" description="Bulb-type lectin" evidence="7">
    <location>
        <begin position="1"/>
        <end position="56"/>
    </location>
</feature>
<dbReference type="SUPFAM" id="SSF51110">
    <property type="entry name" value="alpha-D-mannose-specific plant lectins"/>
    <property type="match status" value="1"/>
</dbReference>
<evidence type="ECO:0000313" key="9">
    <source>
        <dbReference type="Proteomes" id="UP000813462"/>
    </source>
</evidence>
<name>A0A978W3L9_ZIZJJ</name>
<dbReference type="Gene3D" id="2.90.10.10">
    <property type="entry name" value="Bulb-type lectin domain"/>
    <property type="match status" value="1"/>
</dbReference>
<dbReference type="InterPro" id="IPR001480">
    <property type="entry name" value="Bulb-type_lectin_dom"/>
</dbReference>
<dbReference type="Proteomes" id="UP000813462">
    <property type="component" value="Unassembled WGS sequence"/>
</dbReference>
<reference evidence="8" key="1">
    <citation type="journal article" date="2021" name="Front. Plant Sci.">
        <title>Chromosome-Scale Genome Assembly for Chinese Sour Jujube and Insights Into Its Genome Evolution and Domestication Signature.</title>
        <authorList>
            <person name="Shen L.-Y."/>
            <person name="Luo H."/>
            <person name="Wang X.-L."/>
            <person name="Wang X.-M."/>
            <person name="Qiu X.-J."/>
            <person name="Liu H."/>
            <person name="Zhou S.-S."/>
            <person name="Jia K.-H."/>
            <person name="Nie S."/>
            <person name="Bao Y.-T."/>
            <person name="Zhang R.-G."/>
            <person name="Yun Q.-Z."/>
            <person name="Chai Y.-H."/>
            <person name="Lu J.-Y."/>
            <person name="Li Y."/>
            <person name="Zhao S.-W."/>
            <person name="Mao J.-F."/>
            <person name="Jia S.-G."/>
            <person name="Mao Y.-M."/>
        </authorList>
    </citation>
    <scope>NUCLEOTIDE SEQUENCE</scope>
    <source>
        <strain evidence="8">AT0</strain>
        <tissue evidence="8">Leaf</tissue>
    </source>
</reference>
<dbReference type="PANTHER" id="PTHR32444:SF234">
    <property type="entry name" value="RECEPTOR-LIKE SERINE_THREONINE-PROTEIN KINASE"/>
    <property type="match status" value="1"/>
</dbReference>
<keyword evidence="5" id="KW-1133">Transmembrane helix</keyword>
<dbReference type="InterPro" id="IPR000742">
    <property type="entry name" value="EGF"/>
</dbReference>
<keyword evidence="1" id="KW-0732">Signal</keyword>
<dbReference type="GO" id="GO:0048544">
    <property type="term" value="P:recognition of pollen"/>
    <property type="evidence" value="ECO:0007669"/>
    <property type="project" value="InterPro"/>
</dbReference>
<evidence type="ECO:0000256" key="4">
    <source>
        <dbReference type="PROSITE-ProRule" id="PRU00076"/>
    </source>
</evidence>
<dbReference type="PANTHER" id="PTHR32444">
    <property type="entry name" value="BULB-TYPE LECTIN DOMAIN-CONTAINING PROTEIN"/>
    <property type="match status" value="1"/>
</dbReference>
<evidence type="ECO:0000256" key="1">
    <source>
        <dbReference type="ARBA" id="ARBA00022729"/>
    </source>
</evidence>
<dbReference type="PROSITE" id="PS50026">
    <property type="entry name" value="EGF_3"/>
    <property type="match status" value="1"/>
</dbReference>
<dbReference type="AlphaFoldDB" id="A0A978W3L9"/>
<keyword evidence="5" id="KW-0812">Transmembrane</keyword>
<dbReference type="Pfam" id="PF00954">
    <property type="entry name" value="S_locus_glycop"/>
    <property type="match status" value="1"/>
</dbReference>
<evidence type="ECO:0000256" key="5">
    <source>
        <dbReference type="SAM" id="Phobius"/>
    </source>
</evidence>